<dbReference type="FunFam" id="1.10.510.10:FF:000487">
    <property type="entry name" value="Anti-Muellerian hormone type-2 receptor"/>
    <property type="match status" value="1"/>
</dbReference>
<dbReference type="EMBL" id="CAJPVJ010003884">
    <property type="protein sequence ID" value="CAG2168047.1"/>
    <property type="molecule type" value="Genomic_DNA"/>
</dbReference>
<reference evidence="24" key="1">
    <citation type="submission" date="2020-11" db="EMBL/GenBank/DDBJ databases">
        <authorList>
            <person name="Tran Van P."/>
        </authorList>
    </citation>
    <scope>NUCLEOTIDE SEQUENCE</scope>
</reference>
<evidence type="ECO:0000256" key="21">
    <source>
        <dbReference type="PROSITE-ProRule" id="PRU10141"/>
    </source>
</evidence>
<dbReference type="Gene3D" id="2.10.60.10">
    <property type="entry name" value="CD59"/>
    <property type="match status" value="1"/>
</dbReference>
<dbReference type="EC" id="2.7.11.30" evidence="5"/>
<dbReference type="AlphaFoldDB" id="A0A7R9M050"/>
<evidence type="ECO:0000256" key="15">
    <source>
        <dbReference type="ARBA" id="ARBA00022989"/>
    </source>
</evidence>
<dbReference type="GO" id="GO:0005886">
    <property type="term" value="C:plasma membrane"/>
    <property type="evidence" value="ECO:0007669"/>
    <property type="project" value="TreeGrafter"/>
</dbReference>
<evidence type="ECO:0000256" key="13">
    <source>
        <dbReference type="ARBA" id="ARBA00022840"/>
    </source>
</evidence>
<keyword evidence="10" id="KW-0732">Signal</keyword>
<dbReference type="InterPro" id="IPR017441">
    <property type="entry name" value="Protein_kinase_ATP_BS"/>
</dbReference>
<evidence type="ECO:0000259" key="23">
    <source>
        <dbReference type="PROSITE" id="PS50011"/>
    </source>
</evidence>
<keyword evidence="14" id="KW-0460">Magnesium</keyword>
<dbReference type="InterPro" id="IPR045860">
    <property type="entry name" value="Snake_toxin-like_sf"/>
</dbReference>
<evidence type="ECO:0000256" key="12">
    <source>
        <dbReference type="ARBA" id="ARBA00022777"/>
    </source>
</evidence>
<evidence type="ECO:0000256" key="10">
    <source>
        <dbReference type="ARBA" id="ARBA00022729"/>
    </source>
</evidence>
<dbReference type="InterPro" id="IPR000719">
    <property type="entry name" value="Prot_kinase_dom"/>
</dbReference>
<dbReference type="CDD" id="cd14054">
    <property type="entry name" value="STKc_BMPR2_AMHR2"/>
    <property type="match status" value="1"/>
</dbReference>
<evidence type="ECO:0000256" key="1">
    <source>
        <dbReference type="ARBA" id="ARBA00001936"/>
    </source>
</evidence>
<keyword evidence="7" id="KW-0808">Transferase</keyword>
<dbReference type="Gene3D" id="1.10.510.10">
    <property type="entry name" value="Transferase(Phosphotransferase) domain 1"/>
    <property type="match status" value="1"/>
</dbReference>
<dbReference type="SUPFAM" id="SSF56112">
    <property type="entry name" value="Protein kinase-like (PK-like)"/>
    <property type="match status" value="1"/>
</dbReference>
<keyword evidence="18" id="KW-0325">Glycoprotein</keyword>
<evidence type="ECO:0000256" key="5">
    <source>
        <dbReference type="ARBA" id="ARBA00012401"/>
    </source>
</evidence>
<dbReference type="GO" id="GO:0030509">
    <property type="term" value="P:BMP signaling pathway"/>
    <property type="evidence" value="ECO:0007669"/>
    <property type="project" value="TreeGrafter"/>
</dbReference>
<evidence type="ECO:0000256" key="19">
    <source>
        <dbReference type="ARBA" id="ARBA00047681"/>
    </source>
</evidence>
<evidence type="ECO:0000256" key="18">
    <source>
        <dbReference type="ARBA" id="ARBA00023180"/>
    </source>
</evidence>
<keyword evidence="15 22" id="KW-1133">Transmembrane helix</keyword>
<dbReference type="GO" id="GO:0005024">
    <property type="term" value="F:transforming growth factor beta receptor activity"/>
    <property type="evidence" value="ECO:0007669"/>
    <property type="project" value="TreeGrafter"/>
</dbReference>
<feature type="binding site" evidence="21">
    <location>
        <position position="257"/>
    </location>
    <ligand>
        <name>ATP</name>
        <dbReference type="ChEBI" id="CHEBI:30616"/>
    </ligand>
</feature>
<dbReference type="Gene3D" id="3.30.200.20">
    <property type="entry name" value="Phosphorylase Kinase, domain 1"/>
    <property type="match status" value="1"/>
</dbReference>
<dbReference type="PANTHER" id="PTHR23255:SF100">
    <property type="entry name" value="RECEPTOR PROTEIN SERINE_THREONINE KINASE"/>
    <property type="match status" value="1"/>
</dbReference>
<comment type="cofactor">
    <cofactor evidence="2">
        <name>Mg(2+)</name>
        <dbReference type="ChEBI" id="CHEBI:18420"/>
    </cofactor>
</comment>
<protein>
    <recommendedName>
        <fullName evidence="5">receptor protein serine/threonine kinase</fullName>
        <ecNumber evidence="5">2.7.11.30</ecNumber>
    </recommendedName>
</protein>
<evidence type="ECO:0000256" key="16">
    <source>
        <dbReference type="ARBA" id="ARBA00023136"/>
    </source>
</evidence>
<sequence>MLADGDVVMASMVCVYSKPQTDRSVRSVTTTSGTESVNPIDSELFDTNSTVVTETCPTEHHSCYTLWQYNPIDPTNASLYTILAKGCWDTSPDMSCQREQCYSSVKPTGALNNTRFCCCYGPLCNANISAQHYLNSYQPLQSLPRHTNEKLESFQNEENMSNKAVLMACMAALVSVLLIGLGFTICCRALSSSVMAANTKHKNSDSLHLLESNSSSTQSSSLLCDLENLKLIEEIGRGRYGSVWKGILDDKTVAVKKFGPQHRDYYLNEKDIYLLSFMEFSHSLPRLLGFQEICSDGRPEYHLVLSYAPLGCLQDYLRNNTIDWLTLCKMIQTVTQGLAYLHSEVNKGDRRKPCVAHRDLSSRNILIKADNTCMICDFQFAIRISGSEYYSCGERFDSQTASLNDVGTLRYMAPEILEGAVNLRDCESAMKQIDVYALGLVLWESASRCSDLYQGIEVPNYKQPFEKELGLHPTFEQMQVMVTRHKARPLFPDIWKDSNPAIRSLKETIEDCWDHDADARLTALCVEERLFELPLLWDRYKSGTITNCVAAIYSSRSTQSVNSNNNRKNGFRIHSANNNYHNIIGGNSGALPLEHNDKLTNELQTSLLINRLEYPNHNTIHNNHNNNNINNNSNINDVNEDSLSPSSDFEKNIISAANAFKNQPKLTLPLQPHQGRNPCLERNLMLQSSDDNTSALLEHGFKFQMNHSNSDPLFADVFNESNTNNESNDLLSNDLLNRTIHDNTRNVSRRPPNGLPPIPYVQNAVGSNAIPKQHNVASNGQSVHLKKTNETLNVKTKSESSFSKLFNWSNIKALKVWPNIRILTQRSGNSDKCLVGEREPFTRNNSALSAPLAVKIEDSLNIRPVSNSLISHSLSNQISDTEVSASTQPKVTQIDLVNGSPLINVITNDKSNHKVISNQFNVLIERPSNLERINGFNSATTESCDCSETNFKESSVKCDSS</sequence>
<evidence type="ECO:0000256" key="17">
    <source>
        <dbReference type="ARBA" id="ARBA00023170"/>
    </source>
</evidence>
<proteinExistence type="inferred from homology"/>
<evidence type="ECO:0000256" key="3">
    <source>
        <dbReference type="ARBA" id="ARBA00004479"/>
    </source>
</evidence>
<dbReference type="SUPFAM" id="SSF57302">
    <property type="entry name" value="Snake toxin-like"/>
    <property type="match status" value="1"/>
</dbReference>
<comment type="similarity">
    <text evidence="4">Belongs to the protein kinase superfamily. TKL Ser/Thr protein kinase family. TGFB receptor subfamily.</text>
</comment>
<evidence type="ECO:0000313" key="24">
    <source>
        <dbReference type="EMBL" id="CAD7649927.1"/>
    </source>
</evidence>
<dbReference type="Pfam" id="PF01064">
    <property type="entry name" value="Activin_recp"/>
    <property type="match status" value="1"/>
</dbReference>
<dbReference type="PANTHER" id="PTHR23255">
    <property type="entry name" value="TRANSFORMING GROWTH FACTOR-BETA RECEPTOR TYPE I AND II"/>
    <property type="match status" value="1"/>
</dbReference>
<feature type="domain" description="Protein kinase" evidence="23">
    <location>
        <begin position="229"/>
        <end position="536"/>
    </location>
</feature>
<dbReference type="OrthoDB" id="669224at2759"/>
<accession>A0A7R9M050</accession>
<keyword evidence="25" id="KW-1185">Reference proteome</keyword>
<dbReference type="Proteomes" id="UP000728032">
    <property type="component" value="Unassembled WGS sequence"/>
</dbReference>
<comment type="subcellular location">
    <subcellularLocation>
        <location evidence="3">Membrane</location>
        <topology evidence="3">Single-pass type I membrane protein</topology>
    </subcellularLocation>
</comment>
<comment type="catalytic activity">
    <reaction evidence="20">
        <text>L-threonyl-[receptor-protein] + ATP = O-phospho-L-threonyl-[receptor-protein] + ADP + H(+)</text>
        <dbReference type="Rhea" id="RHEA:44880"/>
        <dbReference type="Rhea" id="RHEA-COMP:11024"/>
        <dbReference type="Rhea" id="RHEA-COMP:11025"/>
        <dbReference type="ChEBI" id="CHEBI:15378"/>
        <dbReference type="ChEBI" id="CHEBI:30013"/>
        <dbReference type="ChEBI" id="CHEBI:30616"/>
        <dbReference type="ChEBI" id="CHEBI:61977"/>
        <dbReference type="ChEBI" id="CHEBI:456216"/>
        <dbReference type="EC" id="2.7.11.30"/>
    </reaction>
</comment>
<comment type="catalytic activity">
    <reaction evidence="19">
        <text>L-seryl-[receptor-protein] + ATP = O-phospho-L-seryl-[receptor-protein] + ADP + H(+)</text>
        <dbReference type="Rhea" id="RHEA:18673"/>
        <dbReference type="Rhea" id="RHEA-COMP:11022"/>
        <dbReference type="Rhea" id="RHEA-COMP:11023"/>
        <dbReference type="ChEBI" id="CHEBI:15378"/>
        <dbReference type="ChEBI" id="CHEBI:29999"/>
        <dbReference type="ChEBI" id="CHEBI:30616"/>
        <dbReference type="ChEBI" id="CHEBI:83421"/>
        <dbReference type="ChEBI" id="CHEBI:456216"/>
        <dbReference type="EC" id="2.7.11.30"/>
    </reaction>
</comment>
<dbReference type="PROSITE" id="PS50011">
    <property type="entry name" value="PROTEIN_KINASE_DOM"/>
    <property type="match status" value="1"/>
</dbReference>
<gene>
    <name evidence="24" type="ORF">ONB1V03_LOCUS7541</name>
</gene>
<dbReference type="InterPro" id="IPR000333">
    <property type="entry name" value="TGFB_receptor"/>
</dbReference>
<dbReference type="InterPro" id="IPR011009">
    <property type="entry name" value="Kinase-like_dom_sf"/>
</dbReference>
<dbReference type="PROSITE" id="PS00107">
    <property type="entry name" value="PROTEIN_KINASE_ATP"/>
    <property type="match status" value="1"/>
</dbReference>
<dbReference type="GO" id="GO:0043235">
    <property type="term" value="C:receptor complex"/>
    <property type="evidence" value="ECO:0007669"/>
    <property type="project" value="TreeGrafter"/>
</dbReference>
<evidence type="ECO:0000256" key="2">
    <source>
        <dbReference type="ARBA" id="ARBA00001946"/>
    </source>
</evidence>
<feature type="transmembrane region" description="Helical" evidence="22">
    <location>
        <begin position="164"/>
        <end position="185"/>
    </location>
</feature>
<keyword evidence="17" id="KW-0675">Receptor</keyword>
<dbReference type="InterPro" id="IPR000472">
    <property type="entry name" value="Activin_recp"/>
</dbReference>
<dbReference type="Pfam" id="PF07714">
    <property type="entry name" value="PK_Tyr_Ser-Thr"/>
    <property type="match status" value="1"/>
</dbReference>
<evidence type="ECO:0000256" key="6">
    <source>
        <dbReference type="ARBA" id="ARBA00022527"/>
    </source>
</evidence>
<organism evidence="24">
    <name type="scientific">Oppiella nova</name>
    <dbReference type="NCBI Taxonomy" id="334625"/>
    <lineage>
        <taxon>Eukaryota</taxon>
        <taxon>Metazoa</taxon>
        <taxon>Ecdysozoa</taxon>
        <taxon>Arthropoda</taxon>
        <taxon>Chelicerata</taxon>
        <taxon>Arachnida</taxon>
        <taxon>Acari</taxon>
        <taxon>Acariformes</taxon>
        <taxon>Sarcoptiformes</taxon>
        <taxon>Oribatida</taxon>
        <taxon>Brachypylina</taxon>
        <taxon>Oppioidea</taxon>
        <taxon>Oppiidae</taxon>
        <taxon>Oppiella</taxon>
    </lineage>
</organism>
<evidence type="ECO:0000256" key="4">
    <source>
        <dbReference type="ARBA" id="ARBA00009605"/>
    </source>
</evidence>
<dbReference type="GO" id="GO:0005524">
    <property type="term" value="F:ATP binding"/>
    <property type="evidence" value="ECO:0007669"/>
    <property type="project" value="UniProtKB-UniRule"/>
</dbReference>
<evidence type="ECO:0000256" key="9">
    <source>
        <dbReference type="ARBA" id="ARBA00022723"/>
    </source>
</evidence>
<dbReference type="InterPro" id="IPR001245">
    <property type="entry name" value="Ser-Thr/Tyr_kinase_cat_dom"/>
</dbReference>
<dbReference type="CDD" id="cd23533">
    <property type="entry name" value="TFP_LU_ECD_BMPR2_like"/>
    <property type="match status" value="1"/>
</dbReference>
<evidence type="ECO:0000256" key="22">
    <source>
        <dbReference type="SAM" id="Phobius"/>
    </source>
</evidence>
<evidence type="ECO:0000256" key="8">
    <source>
        <dbReference type="ARBA" id="ARBA00022692"/>
    </source>
</evidence>
<evidence type="ECO:0000256" key="11">
    <source>
        <dbReference type="ARBA" id="ARBA00022741"/>
    </source>
</evidence>
<evidence type="ECO:0000256" key="20">
    <source>
        <dbReference type="ARBA" id="ARBA00048773"/>
    </source>
</evidence>
<keyword evidence="8 22" id="KW-0812">Transmembrane</keyword>
<name>A0A7R9M050_9ACAR</name>
<keyword evidence="9" id="KW-0479">Metal-binding</keyword>
<evidence type="ECO:0000256" key="14">
    <source>
        <dbReference type="ARBA" id="ARBA00022842"/>
    </source>
</evidence>
<keyword evidence="16 22" id="KW-0472">Membrane</keyword>
<dbReference type="EMBL" id="OC918709">
    <property type="protein sequence ID" value="CAD7649927.1"/>
    <property type="molecule type" value="Genomic_DNA"/>
</dbReference>
<keyword evidence="12" id="KW-0418">Kinase</keyword>
<evidence type="ECO:0000313" key="25">
    <source>
        <dbReference type="Proteomes" id="UP000728032"/>
    </source>
</evidence>
<evidence type="ECO:0000256" key="7">
    <source>
        <dbReference type="ARBA" id="ARBA00022679"/>
    </source>
</evidence>
<keyword evidence="11 21" id="KW-0547">Nucleotide-binding</keyword>
<keyword evidence="6" id="KW-0723">Serine/threonine-protein kinase</keyword>
<keyword evidence="13 21" id="KW-0067">ATP-binding</keyword>
<comment type="cofactor">
    <cofactor evidence="1">
        <name>Mn(2+)</name>
        <dbReference type="ChEBI" id="CHEBI:29035"/>
    </cofactor>
</comment>